<feature type="compositionally biased region" description="Low complexity" evidence="1">
    <location>
        <begin position="410"/>
        <end position="435"/>
    </location>
</feature>
<name>A0A5B0QJ78_PUCGR</name>
<proteinExistence type="predicted"/>
<dbReference type="Pfam" id="PF08634">
    <property type="entry name" value="Pet127"/>
    <property type="match status" value="1"/>
</dbReference>
<feature type="region of interest" description="Disordered" evidence="1">
    <location>
        <begin position="309"/>
        <end position="354"/>
    </location>
</feature>
<gene>
    <name evidence="2" type="ORF">PGT21_025770</name>
</gene>
<protein>
    <submittedName>
        <fullName evidence="2">Uncharacterized protein</fullName>
    </submittedName>
</protein>
<feature type="compositionally biased region" description="Low complexity" evidence="1">
    <location>
        <begin position="317"/>
        <end position="335"/>
    </location>
</feature>
<dbReference type="GO" id="GO:0005740">
    <property type="term" value="C:mitochondrial envelope"/>
    <property type="evidence" value="ECO:0007669"/>
    <property type="project" value="TreeGrafter"/>
</dbReference>
<dbReference type="AlphaFoldDB" id="A0A5B0QJ78"/>
<dbReference type="PANTHER" id="PTHR31014:SF0">
    <property type="entry name" value="MITOCHONDRIAL TRANSLATION SYSTEM COMPONENT PET127-RELATED"/>
    <property type="match status" value="1"/>
</dbReference>
<dbReference type="Proteomes" id="UP000324748">
    <property type="component" value="Unassembled WGS sequence"/>
</dbReference>
<reference evidence="2 3" key="1">
    <citation type="submission" date="2019-05" db="EMBL/GenBank/DDBJ databases">
        <title>Emergence of the Ug99 lineage of the wheat stem rust pathogen through somatic hybridization.</title>
        <authorList>
            <person name="Li F."/>
            <person name="Upadhyaya N.M."/>
            <person name="Sperschneider J."/>
            <person name="Matny O."/>
            <person name="Nguyen-Phuc H."/>
            <person name="Mago R."/>
            <person name="Raley C."/>
            <person name="Miller M.E."/>
            <person name="Silverstein K.A.T."/>
            <person name="Henningsen E."/>
            <person name="Hirsch C.D."/>
            <person name="Visser B."/>
            <person name="Pretorius Z.A."/>
            <person name="Steffenson B.J."/>
            <person name="Schwessinger B."/>
            <person name="Dodds P.N."/>
            <person name="Figueroa M."/>
        </authorList>
    </citation>
    <scope>NUCLEOTIDE SEQUENCE [LARGE SCALE GENOMIC DNA]</scope>
    <source>
        <strain evidence="2">21-0</strain>
    </source>
</reference>
<dbReference type="InterPro" id="IPR013943">
    <property type="entry name" value="Pet127"/>
</dbReference>
<dbReference type="EMBL" id="VSWC01000015">
    <property type="protein sequence ID" value="KAA1113228.1"/>
    <property type="molecule type" value="Genomic_DNA"/>
</dbReference>
<evidence type="ECO:0000256" key="1">
    <source>
        <dbReference type="SAM" id="MobiDB-lite"/>
    </source>
</evidence>
<sequence>MTQTLSQIYLMLNGNKPLNIGMLTANAASTKKKVEFTPGAKMPASIISNMIMKQNDIRFDSDKSFDTETDCPDSTILSSLGHVLEKFFVLPYEEFAKTVEEEREFTRSIEAETTGGTNLLMTRSQLGLLSSLFARNGTFDIKTRATIAIRHDPVEPCPFLEIPDKWMDVLSHTTIPNASSDSNIFQSLRWIKPLFGNSQEGDKVFKLCLGYMERILEDATLAYPETVTFELLLLPKATEIYSLRSLTLTLSPSHQARIVRGGGLEDKEFGVVSSEEDREKIDWSIFCQTFKYPRSEELDQLYRSIRRSKTANELQESPSSTSDDDLSPSSSSSPLGIITQDTDKPGLSYSHFRPHTGNLIQETEVSKLVKHLRSIAKDGWKFQHQPRRGSERQKVISLKPAEFSIQDRQPSLSNRLPSTSPPSSSSTSSASHSNSDWQNHLIAQERLA</sequence>
<dbReference type="PANTHER" id="PTHR31014">
    <property type="entry name" value="MITOCHONDRIAL TRANSLATION SYSTEM COMPONENT PET127-RELATED"/>
    <property type="match status" value="1"/>
</dbReference>
<evidence type="ECO:0000313" key="3">
    <source>
        <dbReference type="Proteomes" id="UP000324748"/>
    </source>
</evidence>
<organism evidence="2 3">
    <name type="scientific">Puccinia graminis f. sp. tritici</name>
    <dbReference type="NCBI Taxonomy" id="56615"/>
    <lineage>
        <taxon>Eukaryota</taxon>
        <taxon>Fungi</taxon>
        <taxon>Dikarya</taxon>
        <taxon>Basidiomycota</taxon>
        <taxon>Pucciniomycotina</taxon>
        <taxon>Pucciniomycetes</taxon>
        <taxon>Pucciniales</taxon>
        <taxon>Pucciniaceae</taxon>
        <taxon>Puccinia</taxon>
    </lineage>
</organism>
<dbReference type="GO" id="GO:0000964">
    <property type="term" value="P:mitochondrial RNA 5'-end processing"/>
    <property type="evidence" value="ECO:0007669"/>
    <property type="project" value="TreeGrafter"/>
</dbReference>
<feature type="region of interest" description="Disordered" evidence="1">
    <location>
        <begin position="380"/>
        <end position="448"/>
    </location>
</feature>
<comment type="caution">
    <text evidence="2">The sequence shown here is derived from an EMBL/GenBank/DDBJ whole genome shotgun (WGS) entry which is preliminary data.</text>
</comment>
<evidence type="ECO:0000313" key="2">
    <source>
        <dbReference type="EMBL" id="KAA1113228.1"/>
    </source>
</evidence>
<accession>A0A5B0QJ78</accession>
<dbReference type="OrthoDB" id="10249045at2759"/>
<keyword evidence="3" id="KW-1185">Reference proteome</keyword>